<keyword evidence="4 9" id="KW-1003">Cell membrane</keyword>
<dbReference type="NCBIfam" id="TIGR00380">
    <property type="entry name" value="cobal_cbiB"/>
    <property type="match status" value="1"/>
</dbReference>
<dbReference type="GO" id="GO:0009236">
    <property type="term" value="P:cobalamin biosynthetic process"/>
    <property type="evidence" value="ECO:0007669"/>
    <property type="project" value="UniProtKB-UniRule"/>
</dbReference>
<keyword evidence="7 9" id="KW-1133">Transmembrane helix</keyword>
<evidence type="ECO:0000256" key="2">
    <source>
        <dbReference type="ARBA" id="ARBA00004953"/>
    </source>
</evidence>
<evidence type="ECO:0000256" key="6">
    <source>
        <dbReference type="ARBA" id="ARBA00022692"/>
    </source>
</evidence>
<dbReference type="HAMAP" id="MF_00024">
    <property type="entry name" value="CobD_CbiB"/>
    <property type="match status" value="1"/>
</dbReference>
<evidence type="ECO:0000256" key="1">
    <source>
        <dbReference type="ARBA" id="ARBA00004651"/>
    </source>
</evidence>
<comment type="pathway">
    <text evidence="2 9">Cofactor biosynthesis; adenosylcobalamin biosynthesis.</text>
</comment>
<keyword evidence="5 9" id="KW-0169">Cobalamin biosynthesis</keyword>
<protein>
    <recommendedName>
        <fullName evidence="9">Cobalamin biosynthesis protein CobD</fullName>
    </recommendedName>
</protein>
<dbReference type="UniPathway" id="UPA00148"/>
<gene>
    <name evidence="9 10" type="primary">cobD</name>
    <name evidence="10" type="ORF">G3A50_04385</name>
</gene>
<comment type="subcellular location">
    <subcellularLocation>
        <location evidence="1 9">Cell membrane</location>
        <topology evidence="1 9">Multi-pass membrane protein</topology>
    </subcellularLocation>
</comment>
<keyword evidence="6 9" id="KW-0812">Transmembrane</keyword>
<dbReference type="GO" id="GO:0015420">
    <property type="term" value="F:ABC-type vitamin B12 transporter activity"/>
    <property type="evidence" value="ECO:0007669"/>
    <property type="project" value="UniProtKB-UniRule"/>
</dbReference>
<dbReference type="PANTHER" id="PTHR34308:SF1">
    <property type="entry name" value="COBALAMIN BIOSYNTHESIS PROTEIN CBIB"/>
    <property type="match status" value="1"/>
</dbReference>
<evidence type="ECO:0000256" key="4">
    <source>
        <dbReference type="ARBA" id="ARBA00022475"/>
    </source>
</evidence>
<sequence>MALDLTLGLTLLALLFEAAFGYPHILVARIGHPVMWIGRLIGWLDRALNRDGDPPRERRLNGMATLATVLVVTIGAGLLLQSLALMVPAGLVVAALAGSSLLAQRSLYEHVARVADGLERGLAEGRAAVSQIVGRDPEVLDEAGVARAAIESLAENFSDGIVAPALWMAVGGLAGAAAYKGVNTADSMIGHRTRRHGDFGWASARFDDLVNLPASRLSGALIVLGAVFVPGASPVAAGRAVWRDAHAHRSPNAGWPEAAFAGALGLALAGPRQYGGVMSVDGVMGEGGRRDCTAADIRRALKLYRAADAVMIAGLGLAVMALLAM</sequence>
<evidence type="ECO:0000256" key="7">
    <source>
        <dbReference type="ARBA" id="ARBA00022989"/>
    </source>
</evidence>
<comment type="similarity">
    <text evidence="3 9">Belongs to the CobD/CbiB family.</text>
</comment>
<feature type="transmembrane region" description="Helical" evidence="9">
    <location>
        <begin position="306"/>
        <end position="324"/>
    </location>
</feature>
<dbReference type="Proteomes" id="UP000464751">
    <property type="component" value="Chromosome"/>
</dbReference>
<dbReference type="KEGG" id="apra:G3A50_04385"/>
<organism evidence="10 11">
    <name type="scientific">Ancylobacter pratisalsi</name>
    <dbReference type="NCBI Taxonomy" id="1745854"/>
    <lineage>
        <taxon>Bacteria</taxon>
        <taxon>Pseudomonadati</taxon>
        <taxon>Pseudomonadota</taxon>
        <taxon>Alphaproteobacteria</taxon>
        <taxon>Hyphomicrobiales</taxon>
        <taxon>Xanthobacteraceae</taxon>
        <taxon>Ancylobacter</taxon>
    </lineage>
</organism>
<evidence type="ECO:0000256" key="8">
    <source>
        <dbReference type="ARBA" id="ARBA00023136"/>
    </source>
</evidence>
<evidence type="ECO:0000256" key="9">
    <source>
        <dbReference type="HAMAP-Rule" id="MF_00024"/>
    </source>
</evidence>
<dbReference type="RefSeq" id="WP_163074122.1">
    <property type="nucleotide sequence ID" value="NZ_CP048630.1"/>
</dbReference>
<comment type="caution">
    <text evidence="9">Lacks conserved residue(s) required for the propagation of feature annotation.</text>
</comment>
<evidence type="ECO:0000313" key="11">
    <source>
        <dbReference type="Proteomes" id="UP000464751"/>
    </source>
</evidence>
<name>A0A6P1YI79_9HYPH</name>
<dbReference type="EMBL" id="CP048630">
    <property type="protein sequence ID" value="QIB33037.1"/>
    <property type="molecule type" value="Genomic_DNA"/>
</dbReference>
<dbReference type="AlphaFoldDB" id="A0A6P1YI79"/>
<reference evidence="10 11" key="1">
    <citation type="submission" date="2020-02" db="EMBL/GenBank/DDBJ databases">
        <authorList>
            <person name="Li G."/>
        </authorList>
    </citation>
    <scope>NUCLEOTIDE SEQUENCE [LARGE SCALE GENOMIC DNA]</scope>
    <source>
        <strain evidence="10 11">DSM 102029</strain>
    </source>
</reference>
<feature type="transmembrane region" description="Helical" evidence="9">
    <location>
        <begin position="60"/>
        <end position="79"/>
    </location>
</feature>
<dbReference type="GO" id="GO:0005886">
    <property type="term" value="C:plasma membrane"/>
    <property type="evidence" value="ECO:0007669"/>
    <property type="project" value="UniProtKB-SubCell"/>
</dbReference>
<keyword evidence="8 9" id="KW-0472">Membrane</keyword>
<comment type="function">
    <text evidence="9">Converts cobyric acid to cobinamide by the addition of aminopropanol on the F carboxylic group.</text>
</comment>
<evidence type="ECO:0000256" key="5">
    <source>
        <dbReference type="ARBA" id="ARBA00022573"/>
    </source>
</evidence>
<feature type="transmembrane region" description="Helical" evidence="9">
    <location>
        <begin position="85"/>
        <end position="103"/>
    </location>
</feature>
<accession>A0A6P1YI79</accession>
<evidence type="ECO:0000313" key="10">
    <source>
        <dbReference type="EMBL" id="QIB33037.1"/>
    </source>
</evidence>
<dbReference type="Pfam" id="PF03186">
    <property type="entry name" value="CobD_Cbib"/>
    <property type="match status" value="1"/>
</dbReference>
<dbReference type="PANTHER" id="PTHR34308">
    <property type="entry name" value="COBALAMIN BIOSYNTHESIS PROTEIN CBIB"/>
    <property type="match status" value="1"/>
</dbReference>
<dbReference type="InterPro" id="IPR004485">
    <property type="entry name" value="Cobalamin_biosynth_CobD/CbiB"/>
</dbReference>
<evidence type="ECO:0000256" key="3">
    <source>
        <dbReference type="ARBA" id="ARBA00006263"/>
    </source>
</evidence>
<dbReference type="GO" id="GO:0048472">
    <property type="term" value="F:threonine-phosphate decarboxylase activity"/>
    <property type="evidence" value="ECO:0007669"/>
    <property type="project" value="InterPro"/>
</dbReference>
<keyword evidence="11" id="KW-1185">Reference proteome</keyword>
<proteinExistence type="inferred from homology"/>